<sequence length="121" mass="13425">MLTVTRVASWRHMPRVYSYGPIGRGGIARRPAVWIEDEGRNARDTISSREVRSVGDAAALGKDTAPSSWLQCFDPVSQTPMRALKGLSRSGLRHNEEFPRRGMTFKGTGSLRGHWKGSDGR</sequence>
<protein>
    <recommendedName>
        <fullName evidence="4">Ribosomal protein L2</fullName>
    </recommendedName>
</protein>
<evidence type="ECO:0000313" key="3">
    <source>
        <dbReference type="Proteomes" id="UP001605036"/>
    </source>
</evidence>
<dbReference type="AlphaFoldDB" id="A0ABD1XK77"/>
<dbReference type="EMBL" id="JBHFFA010000008">
    <property type="protein sequence ID" value="KAL2609353.1"/>
    <property type="molecule type" value="Genomic_DNA"/>
</dbReference>
<accession>A0ABD1XK77</accession>
<dbReference type="Proteomes" id="UP001605036">
    <property type="component" value="Unassembled WGS sequence"/>
</dbReference>
<organism evidence="2 3">
    <name type="scientific">Riccia fluitans</name>
    <dbReference type="NCBI Taxonomy" id="41844"/>
    <lineage>
        <taxon>Eukaryota</taxon>
        <taxon>Viridiplantae</taxon>
        <taxon>Streptophyta</taxon>
        <taxon>Embryophyta</taxon>
        <taxon>Marchantiophyta</taxon>
        <taxon>Marchantiopsida</taxon>
        <taxon>Marchantiidae</taxon>
        <taxon>Marchantiales</taxon>
        <taxon>Ricciaceae</taxon>
        <taxon>Riccia</taxon>
    </lineage>
</organism>
<evidence type="ECO:0000256" key="1">
    <source>
        <dbReference type="SAM" id="MobiDB-lite"/>
    </source>
</evidence>
<comment type="caution">
    <text evidence="2">The sequence shown here is derived from an EMBL/GenBank/DDBJ whole genome shotgun (WGS) entry which is preliminary data.</text>
</comment>
<keyword evidence="3" id="KW-1185">Reference proteome</keyword>
<feature type="region of interest" description="Disordered" evidence="1">
    <location>
        <begin position="98"/>
        <end position="121"/>
    </location>
</feature>
<proteinExistence type="predicted"/>
<evidence type="ECO:0008006" key="4">
    <source>
        <dbReference type="Google" id="ProtNLM"/>
    </source>
</evidence>
<gene>
    <name evidence="2" type="ORF">R1flu_027926</name>
</gene>
<reference evidence="2 3" key="1">
    <citation type="submission" date="2024-09" db="EMBL/GenBank/DDBJ databases">
        <title>Chromosome-scale assembly of Riccia fluitans.</title>
        <authorList>
            <person name="Paukszto L."/>
            <person name="Sawicki J."/>
            <person name="Karawczyk K."/>
            <person name="Piernik-Szablinska J."/>
            <person name="Szczecinska M."/>
            <person name="Mazdziarz M."/>
        </authorList>
    </citation>
    <scope>NUCLEOTIDE SEQUENCE [LARGE SCALE GENOMIC DNA]</scope>
    <source>
        <strain evidence="2">Rf_01</strain>
        <tissue evidence="2">Aerial parts of the thallus</tissue>
    </source>
</reference>
<evidence type="ECO:0000313" key="2">
    <source>
        <dbReference type="EMBL" id="KAL2609353.1"/>
    </source>
</evidence>
<name>A0ABD1XK77_9MARC</name>